<dbReference type="PANTHER" id="PTHR23150:SF19">
    <property type="entry name" value="FORMYLGLYCINE-GENERATING ENZYME"/>
    <property type="match status" value="1"/>
</dbReference>
<dbReference type="Proteomes" id="UP001501803">
    <property type="component" value="Unassembled WGS sequence"/>
</dbReference>
<dbReference type="Gene3D" id="3.90.1580.10">
    <property type="entry name" value="paralog of FGE (formylglycine-generating enzyme)"/>
    <property type="match status" value="1"/>
</dbReference>
<feature type="region of interest" description="Disordered" evidence="1">
    <location>
        <begin position="1"/>
        <end position="26"/>
    </location>
</feature>
<proteinExistence type="predicted"/>
<evidence type="ECO:0000256" key="1">
    <source>
        <dbReference type="SAM" id="MobiDB-lite"/>
    </source>
</evidence>
<accession>A0ABP7KJZ0</accession>
<gene>
    <name evidence="3" type="ORF">GCM10022381_23030</name>
</gene>
<sequence>MTDSTTDSTTDTPESTLASTPEPADTAMIVLPGGSYQRGSTDFYPEEGPVMAVDVAPFELDRAPVTNRQFAEFVAATGYVTVAERMPDPADYPGANPADLVPGALVFTPTPGPVNLGDWRQWWAWVPGATWRHPSGPESSIAEKDGHPVVQIAYEDATTFAAWAGKRLPTETEWEYAARGGLDGRIYIWGDEPQDPANLRANSWQGNFPYRNTGARGWVGTSPVGSFEANGFGLVDMCGNTWEWTSDFYASNHVPVAPAVPVNLAVPVEVTLAAGPADVADEANGSGGCGPTCACGPSDSGSRAAAASAEPGSTIPRRVLKGGSHLCAPEYCLRYRPAARSPQAEDTSTTHIGFRCARSLAY</sequence>
<dbReference type="PANTHER" id="PTHR23150">
    <property type="entry name" value="SULFATASE MODIFYING FACTOR 1, 2"/>
    <property type="match status" value="1"/>
</dbReference>
<feature type="domain" description="Sulfatase-modifying factor enzyme-like" evidence="2">
    <location>
        <begin position="309"/>
        <end position="358"/>
    </location>
</feature>
<name>A0ABP7KJZ0_9MICO</name>
<dbReference type="SUPFAM" id="SSF56436">
    <property type="entry name" value="C-type lectin-like"/>
    <property type="match status" value="1"/>
</dbReference>
<feature type="domain" description="Sulfatase-modifying factor enzyme-like" evidence="2">
    <location>
        <begin position="26"/>
        <end position="253"/>
    </location>
</feature>
<dbReference type="EMBL" id="BAABCN010000006">
    <property type="protein sequence ID" value="GAA3880153.1"/>
    <property type="molecule type" value="Genomic_DNA"/>
</dbReference>
<dbReference type="InterPro" id="IPR042095">
    <property type="entry name" value="SUMF_sf"/>
</dbReference>
<comment type="caution">
    <text evidence="3">The sequence shown here is derived from an EMBL/GenBank/DDBJ whole genome shotgun (WGS) entry which is preliminary data.</text>
</comment>
<evidence type="ECO:0000313" key="4">
    <source>
        <dbReference type="Proteomes" id="UP001501803"/>
    </source>
</evidence>
<dbReference type="InterPro" id="IPR051043">
    <property type="entry name" value="Sulfatase_Mod_Factor_Kinase"/>
</dbReference>
<evidence type="ECO:0000259" key="2">
    <source>
        <dbReference type="Pfam" id="PF03781"/>
    </source>
</evidence>
<keyword evidence="4" id="KW-1185">Reference proteome</keyword>
<organism evidence="3 4">
    <name type="scientific">Leifsonia kafniensis</name>
    <dbReference type="NCBI Taxonomy" id="475957"/>
    <lineage>
        <taxon>Bacteria</taxon>
        <taxon>Bacillati</taxon>
        <taxon>Actinomycetota</taxon>
        <taxon>Actinomycetes</taxon>
        <taxon>Micrococcales</taxon>
        <taxon>Microbacteriaceae</taxon>
        <taxon>Leifsonia</taxon>
    </lineage>
</organism>
<feature type="compositionally biased region" description="Low complexity" evidence="1">
    <location>
        <begin position="1"/>
        <end position="16"/>
    </location>
</feature>
<protein>
    <submittedName>
        <fullName evidence="3">Formylglycine-generating enzyme family protein</fullName>
    </submittedName>
</protein>
<evidence type="ECO:0000313" key="3">
    <source>
        <dbReference type="EMBL" id="GAA3880153.1"/>
    </source>
</evidence>
<dbReference type="InterPro" id="IPR005532">
    <property type="entry name" value="SUMF_dom"/>
</dbReference>
<dbReference type="Pfam" id="PF03781">
    <property type="entry name" value="FGE-sulfatase"/>
    <property type="match status" value="2"/>
</dbReference>
<reference evidence="4" key="1">
    <citation type="journal article" date="2019" name="Int. J. Syst. Evol. Microbiol.">
        <title>The Global Catalogue of Microorganisms (GCM) 10K type strain sequencing project: providing services to taxonomists for standard genome sequencing and annotation.</title>
        <authorList>
            <consortium name="The Broad Institute Genomics Platform"/>
            <consortium name="The Broad Institute Genome Sequencing Center for Infectious Disease"/>
            <person name="Wu L."/>
            <person name="Ma J."/>
        </authorList>
    </citation>
    <scope>NUCLEOTIDE SEQUENCE [LARGE SCALE GENOMIC DNA]</scope>
    <source>
        <strain evidence="4">JCM 17021</strain>
    </source>
</reference>
<dbReference type="InterPro" id="IPR016187">
    <property type="entry name" value="CTDL_fold"/>
</dbReference>